<dbReference type="PATRIC" id="fig|1459.3.peg.4210"/>
<accession>A0A0M0GG10</accession>
<name>A0A0M0GG10_SPOGL</name>
<keyword evidence="2" id="KW-1185">Reference proteome</keyword>
<organism evidence="1 2">
    <name type="scientific">Sporosarcina globispora</name>
    <name type="common">Bacillus globisporus</name>
    <dbReference type="NCBI Taxonomy" id="1459"/>
    <lineage>
        <taxon>Bacteria</taxon>
        <taxon>Bacillati</taxon>
        <taxon>Bacillota</taxon>
        <taxon>Bacilli</taxon>
        <taxon>Bacillales</taxon>
        <taxon>Caryophanaceae</taxon>
        <taxon>Sporosarcina</taxon>
    </lineage>
</organism>
<evidence type="ECO:0000313" key="2">
    <source>
        <dbReference type="Proteomes" id="UP000037109"/>
    </source>
</evidence>
<protein>
    <submittedName>
        <fullName evidence="1">Uncharacterized protein</fullName>
    </submittedName>
</protein>
<dbReference type="AlphaFoldDB" id="A0A0M0GG10"/>
<evidence type="ECO:0000313" key="1">
    <source>
        <dbReference type="EMBL" id="KON88708.1"/>
    </source>
</evidence>
<dbReference type="STRING" id="1459.AF332_19125"/>
<sequence length="72" mass="7693">MIKKQADIFDTAKVPLLPLAGKDSGVSMADEMDGEEIVCGCNGVTKGAIVDACVQTFKTVVENETVYLIIEE</sequence>
<proteinExistence type="predicted"/>
<dbReference type="EMBL" id="LGUF01000007">
    <property type="protein sequence ID" value="KON88708.1"/>
    <property type="molecule type" value="Genomic_DNA"/>
</dbReference>
<dbReference type="Proteomes" id="UP000037109">
    <property type="component" value="Unassembled WGS sequence"/>
</dbReference>
<comment type="caution">
    <text evidence="1">The sequence shown here is derived from an EMBL/GenBank/DDBJ whole genome shotgun (WGS) entry which is preliminary data.</text>
</comment>
<reference evidence="2" key="1">
    <citation type="submission" date="2015-07" db="EMBL/GenBank/DDBJ databases">
        <title>Fjat-10036 dsm4.</title>
        <authorList>
            <person name="Liu B."/>
            <person name="Wang J."/>
            <person name="Zhu Y."/>
            <person name="Liu G."/>
            <person name="Chen Q."/>
            <person name="Chen Z."/>
            <person name="Lan J."/>
            <person name="Che J."/>
            <person name="Ge C."/>
            <person name="Shi H."/>
            <person name="Pan Z."/>
            <person name="Liu X."/>
        </authorList>
    </citation>
    <scope>NUCLEOTIDE SEQUENCE [LARGE SCALE GENOMIC DNA]</scope>
    <source>
        <strain evidence="2">DSM 4</strain>
    </source>
</reference>
<gene>
    <name evidence="1" type="ORF">AF332_19125</name>
</gene>
<dbReference type="OrthoDB" id="9792592at2"/>